<sequence>MYTHSIFFLVLLLCCTSLVFSSRDDENTLLKIKKQLGNPYSLRWWVKGFDYCNASENVATEYSYITCTSTGRVKSLVLHNLDVTKPFPDGICGLTELEYTEVSQIPGLYGPIPSCVTKLSNLVLLGIMKTSLSGPVPDFSGHTKPTNLTGINLSGNQLSGTIPPSLFTLPKLDSLDLSSNSLRGTIPPGILPTKNPSLVLANNSLSGELPKSYGSVDFWLIDVGGNRLSGNASFLFGKQKTAVNIVLANNDFEFDLSYVEFSNNIYGFDLSHNKIYGKVPDSFATAAGLYYPNLSFNRLCGELPKGGNMGRFSPKLDPTVGSKVIPLFVKCAQDHIASLWVPSAVVL</sequence>
<dbReference type="PANTHER" id="PTHR48059">
    <property type="entry name" value="POLYGALACTURONASE INHIBITOR 1"/>
    <property type="match status" value="1"/>
</dbReference>
<reference evidence="3 4" key="1">
    <citation type="journal article" date="2022" name="Cell">
        <title>Repeat-based holocentromeres influence genome architecture and karyotype evolution.</title>
        <authorList>
            <person name="Hofstatter P.G."/>
            <person name="Thangavel G."/>
            <person name="Lux T."/>
            <person name="Neumann P."/>
            <person name="Vondrak T."/>
            <person name="Novak P."/>
            <person name="Zhang M."/>
            <person name="Costa L."/>
            <person name="Castellani M."/>
            <person name="Scott A."/>
            <person name="Toegelov H."/>
            <person name="Fuchs J."/>
            <person name="Mata-Sucre Y."/>
            <person name="Dias Y."/>
            <person name="Vanzela A.L.L."/>
            <person name="Huettel B."/>
            <person name="Almeida C.C.S."/>
            <person name="Simkova H."/>
            <person name="Souza G."/>
            <person name="Pedrosa-Harand A."/>
            <person name="Macas J."/>
            <person name="Mayer K.F.X."/>
            <person name="Houben A."/>
            <person name="Marques A."/>
        </authorList>
    </citation>
    <scope>NUCLEOTIDE SEQUENCE [LARGE SCALE GENOMIC DNA]</scope>
    <source>
        <strain evidence="3">RhyTen1mFocal</strain>
    </source>
</reference>
<protein>
    <submittedName>
        <fullName evidence="3">Uncharacterized protein</fullName>
    </submittedName>
</protein>
<dbReference type="SUPFAM" id="SSF52058">
    <property type="entry name" value="L domain-like"/>
    <property type="match status" value="1"/>
</dbReference>
<dbReference type="PRINTS" id="PR00019">
    <property type="entry name" value="LEURICHRPT"/>
</dbReference>
<comment type="subcellular location">
    <subcellularLocation>
        <location evidence="1">Cell envelope</location>
    </subcellularLocation>
</comment>
<feature type="signal peptide" evidence="2">
    <location>
        <begin position="1"/>
        <end position="21"/>
    </location>
</feature>
<keyword evidence="2" id="KW-0732">Signal</keyword>
<dbReference type="InterPro" id="IPR032675">
    <property type="entry name" value="LRR_dom_sf"/>
</dbReference>
<proteinExistence type="predicted"/>
<organism evidence="3 4">
    <name type="scientific">Rhynchospora tenuis</name>
    <dbReference type="NCBI Taxonomy" id="198213"/>
    <lineage>
        <taxon>Eukaryota</taxon>
        <taxon>Viridiplantae</taxon>
        <taxon>Streptophyta</taxon>
        <taxon>Embryophyta</taxon>
        <taxon>Tracheophyta</taxon>
        <taxon>Spermatophyta</taxon>
        <taxon>Magnoliopsida</taxon>
        <taxon>Liliopsida</taxon>
        <taxon>Poales</taxon>
        <taxon>Cyperaceae</taxon>
        <taxon>Cyperoideae</taxon>
        <taxon>Rhynchosporeae</taxon>
        <taxon>Rhynchospora</taxon>
    </lineage>
</organism>
<comment type="caution">
    <text evidence="3">The sequence shown here is derived from an EMBL/GenBank/DDBJ whole genome shotgun (WGS) entry which is preliminary data.</text>
</comment>
<evidence type="ECO:0000313" key="4">
    <source>
        <dbReference type="Proteomes" id="UP001210211"/>
    </source>
</evidence>
<name>A0AAD6ETU7_9POAL</name>
<dbReference type="PANTHER" id="PTHR48059:SF23">
    <property type="entry name" value="LEUCINE-RICH REPEAT-CONTAINING N-TERMINAL PLANT-TYPE DOMAIN-CONTAINING PROTEIN"/>
    <property type="match status" value="1"/>
</dbReference>
<dbReference type="InterPro" id="IPR051848">
    <property type="entry name" value="PGIP"/>
</dbReference>
<dbReference type="Gene3D" id="3.80.10.10">
    <property type="entry name" value="Ribonuclease Inhibitor"/>
    <property type="match status" value="1"/>
</dbReference>
<keyword evidence="4" id="KW-1185">Reference proteome</keyword>
<gene>
    <name evidence="3" type="ORF">LUZ61_004470</name>
</gene>
<evidence type="ECO:0000313" key="3">
    <source>
        <dbReference type="EMBL" id="KAJ3700765.1"/>
    </source>
</evidence>
<dbReference type="Pfam" id="PF00560">
    <property type="entry name" value="LRR_1"/>
    <property type="match status" value="2"/>
</dbReference>
<dbReference type="Proteomes" id="UP001210211">
    <property type="component" value="Unassembled WGS sequence"/>
</dbReference>
<evidence type="ECO:0000256" key="1">
    <source>
        <dbReference type="ARBA" id="ARBA00004196"/>
    </source>
</evidence>
<evidence type="ECO:0000256" key="2">
    <source>
        <dbReference type="SAM" id="SignalP"/>
    </source>
</evidence>
<dbReference type="EMBL" id="JAMRDG010000001">
    <property type="protein sequence ID" value="KAJ3700765.1"/>
    <property type="molecule type" value="Genomic_DNA"/>
</dbReference>
<dbReference type="InterPro" id="IPR001611">
    <property type="entry name" value="Leu-rich_rpt"/>
</dbReference>
<dbReference type="AlphaFoldDB" id="A0AAD6ETU7"/>
<feature type="chain" id="PRO_5042209576" evidence="2">
    <location>
        <begin position="22"/>
        <end position="347"/>
    </location>
</feature>
<accession>A0AAD6ETU7</accession>